<name>A0A2P2NX91_RHIMU</name>
<proteinExistence type="predicted"/>
<dbReference type="AlphaFoldDB" id="A0A2P2NX91"/>
<organism evidence="1">
    <name type="scientific">Rhizophora mucronata</name>
    <name type="common">Asiatic mangrove</name>
    <dbReference type="NCBI Taxonomy" id="61149"/>
    <lineage>
        <taxon>Eukaryota</taxon>
        <taxon>Viridiplantae</taxon>
        <taxon>Streptophyta</taxon>
        <taxon>Embryophyta</taxon>
        <taxon>Tracheophyta</taxon>
        <taxon>Spermatophyta</taxon>
        <taxon>Magnoliopsida</taxon>
        <taxon>eudicotyledons</taxon>
        <taxon>Gunneridae</taxon>
        <taxon>Pentapetalae</taxon>
        <taxon>rosids</taxon>
        <taxon>fabids</taxon>
        <taxon>Malpighiales</taxon>
        <taxon>Rhizophoraceae</taxon>
        <taxon>Rhizophora</taxon>
    </lineage>
</organism>
<dbReference type="EMBL" id="GGEC01066580">
    <property type="protein sequence ID" value="MBX47064.1"/>
    <property type="molecule type" value="Transcribed_RNA"/>
</dbReference>
<reference evidence="1" key="1">
    <citation type="submission" date="2018-02" db="EMBL/GenBank/DDBJ databases">
        <title>Rhizophora mucronata_Transcriptome.</title>
        <authorList>
            <person name="Meera S.P."/>
            <person name="Sreeshan A."/>
            <person name="Augustine A."/>
        </authorList>
    </citation>
    <scope>NUCLEOTIDE SEQUENCE</scope>
    <source>
        <tissue evidence="1">Leaf</tissue>
    </source>
</reference>
<evidence type="ECO:0000313" key="1">
    <source>
        <dbReference type="EMBL" id="MBX47064.1"/>
    </source>
</evidence>
<sequence length="23" mass="2659">MLLSCAILWNFPLINQILTNNLN</sequence>
<protein>
    <submittedName>
        <fullName evidence="1">Uncharacterized protein</fullName>
    </submittedName>
</protein>
<accession>A0A2P2NX91</accession>